<dbReference type="AlphaFoldDB" id="A0A4R4WU74"/>
<accession>A0A4R4WU74</accession>
<dbReference type="PANTHER" id="PTHR13174">
    <property type="entry name" value="D-GLUCURONYL C5-EPIMERASE"/>
    <property type="match status" value="1"/>
</dbReference>
<dbReference type="InterPro" id="IPR010598">
    <property type="entry name" value="C5-epim_C"/>
</dbReference>
<protein>
    <recommendedName>
        <fullName evidence="1">D-glucuronyl C5-epimerase C-terminal domain-containing protein</fullName>
    </recommendedName>
</protein>
<dbReference type="Pfam" id="PF06662">
    <property type="entry name" value="C5-epim_C"/>
    <property type="match status" value="1"/>
</dbReference>
<dbReference type="InterPro" id="IPR039721">
    <property type="entry name" value="C5-epimerase"/>
</dbReference>
<dbReference type="EMBL" id="SMKP01000038">
    <property type="protein sequence ID" value="TDD21172.1"/>
    <property type="molecule type" value="Genomic_DNA"/>
</dbReference>
<keyword evidence="3" id="KW-1185">Reference proteome</keyword>
<dbReference type="InterPro" id="IPR008928">
    <property type="entry name" value="6-hairpin_glycosidase_sf"/>
</dbReference>
<dbReference type="OrthoDB" id="5241829at2"/>
<feature type="domain" description="D-glucuronyl C5-epimerase C-terminal" evidence="1">
    <location>
        <begin position="173"/>
        <end position="360"/>
    </location>
</feature>
<evidence type="ECO:0000259" key="1">
    <source>
        <dbReference type="Pfam" id="PF06662"/>
    </source>
</evidence>
<dbReference type="GO" id="GO:0047464">
    <property type="term" value="F:heparosan-N-sulfate-glucuronate 5-epimerase activity"/>
    <property type="evidence" value="ECO:0007669"/>
    <property type="project" value="InterPro"/>
</dbReference>
<sequence>MVPVVRKLIVAVIGLGCLSGCTTSEPPAARKPSSVAATQAPVSLLRETVSGLRVDDQLYVPLDALAKRLELAVSTGADGVVRAEYVEDETSLITKHDPRGPWLHFADVDVTTWRRISVGPDGIPVSTYDFGTFQYPVEVVQYGMENYSKWVATGDEKYRPKAETVARWLLEHQDDKGGWPVPFAYSYRDGMAGELRAGWYSGMAQGIGAAFLAKMYGKTDESRYGDAALRALGPLTTTVEKGGVLRSFEGHDWYEEYPTPTPTHVLNGYLFALLGVYDVGELMDDAAAREMFKEGLETLDRVLPLYDLSSRTSYDLLHYTRTPATAPNPARWSYHALHVTQLSALDAITGGRYHTIEERWLGYLHGKALPGN</sequence>
<comment type="caution">
    <text evidence="2">The sequence shown here is derived from an EMBL/GenBank/DDBJ whole genome shotgun (WGS) entry which is preliminary data.</text>
</comment>
<evidence type="ECO:0000313" key="3">
    <source>
        <dbReference type="Proteomes" id="UP000294543"/>
    </source>
</evidence>
<dbReference type="GO" id="GO:0015012">
    <property type="term" value="P:heparan sulfate proteoglycan biosynthetic process"/>
    <property type="evidence" value="ECO:0007669"/>
    <property type="project" value="InterPro"/>
</dbReference>
<reference evidence="2 3" key="1">
    <citation type="submission" date="2019-03" db="EMBL/GenBank/DDBJ databases">
        <title>Draft genome sequences of novel Actinobacteria.</title>
        <authorList>
            <person name="Sahin N."/>
            <person name="Ay H."/>
            <person name="Saygin H."/>
        </authorList>
    </citation>
    <scope>NUCLEOTIDE SEQUENCE [LARGE SCALE GENOMIC DNA]</scope>
    <source>
        <strain evidence="2 3">KC712</strain>
    </source>
</reference>
<organism evidence="2 3">
    <name type="scientific">Nonomuraea diastatica</name>
    <dbReference type="NCBI Taxonomy" id="1848329"/>
    <lineage>
        <taxon>Bacteria</taxon>
        <taxon>Bacillati</taxon>
        <taxon>Actinomycetota</taxon>
        <taxon>Actinomycetes</taxon>
        <taxon>Streptosporangiales</taxon>
        <taxon>Streptosporangiaceae</taxon>
        <taxon>Nonomuraea</taxon>
    </lineage>
</organism>
<dbReference type="Proteomes" id="UP000294543">
    <property type="component" value="Unassembled WGS sequence"/>
</dbReference>
<dbReference type="Gene3D" id="1.50.10.20">
    <property type="match status" value="1"/>
</dbReference>
<dbReference type="GO" id="GO:0005975">
    <property type="term" value="P:carbohydrate metabolic process"/>
    <property type="evidence" value="ECO:0007669"/>
    <property type="project" value="InterPro"/>
</dbReference>
<name>A0A4R4WU74_9ACTN</name>
<dbReference type="PANTHER" id="PTHR13174:SF3">
    <property type="entry name" value="D-GLUCURONYL C5-EPIMERASE"/>
    <property type="match status" value="1"/>
</dbReference>
<dbReference type="SUPFAM" id="SSF48208">
    <property type="entry name" value="Six-hairpin glycosidases"/>
    <property type="match status" value="1"/>
</dbReference>
<evidence type="ECO:0000313" key="2">
    <source>
        <dbReference type="EMBL" id="TDD21172.1"/>
    </source>
</evidence>
<proteinExistence type="predicted"/>
<gene>
    <name evidence="2" type="ORF">E1294_15775</name>
</gene>